<protein>
    <recommendedName>
        <fullName evidence="3">PliI/PliC-like inhibitor of I-type lysozyme</fullName>
    </recommendedName>
</protein>
<keyword evidence="2" id="KW-1185">Reference proteome</keyword>
<evidence type="ECO:0000313" key="2">
    <source>
        <dbReference type="Proteomes" id="UP000664698"/>
    </source>
</evidence>
<dbReference type="PROSITE" id="PS51257">
    <property type="entry name" value="PROKAR_LIPOPROTEIN"/>
    <property type="match status" value="1"/>
</dbReference>
<sequence length="332" mass="36384">MSSKPRLFLFACTLNFFMLGCKPEQASEQVEPLAATVNDTVVPVVLGSYVTDGYERRIDGDDWVAVLVTARENGKLAIAVRSRADKKSPTCTFNTLADENGPNSYKAFVNGKPVLFIFSESSVSIQTEKDEDSGILNFYCSGGASIAGEYKKVTDSFDNSQLDKTLFTSVLMLQNIGFNISSLQEATGEKLTILPFGLTVDDRAVTHQIQGTVVNAEVEDLNSDGFPEVLIYTQAPDGKGDVIGYSVNNGKSMSQISFPEISHNPEISSGYQGKDEFSIVETTLARRFPIFLDGKETGRIRQVEYKLKDGEASRVFTVSNFTEYVQNASNLD</sequence>
<name>A0ABS3BU27_9BACT</name>
<gene>
    <name evidence="1" type="ORF">J0A67_18090</name>
</gene>
<organism evidence="1 2">
    <name type="scientific">Algoriphagus aestuariicola</name>
    <dbReference type="NCBI Taxonomy" id="1852016"/>
    <lineage>
        <taxon>Bacteria</taxon>
        <taxon>Pseudomonadati</taxon>
        <taxon>Bacteroidota</taxon>
        <taxon>Cytophagia</taxon>
        <taxon>Cytophagales</taxon>
        <taxon>Cyclobacteriaceae</taxon>
        <taxon>Algoriphagus</taxon>
    </lineage>
</organism>
<comment type="caution">
    <text evidence="1">The sequence shown here is derived from an EMBL/GenBank/DDBJ whole genome shotgun (WGS) entry which is preliminary data.</text>
</comment>
<accession>A0ABS3BU27</accession>
<reference evidence="1 2" key="1">
    <citation type="submission" date="2021-03" db="EMBL/GenBank/DDBJ databases">
        <title>novel species isolated from a fishpond in China.</title>
        <authorList>
            <person name="Lu H."/>
            <person name="Cai Z."/>
        </authorList>
    </citation>
    <scope>NUCLEOTIDE SEQUENCE [LARGE SCALE GENOMIC DNA]</scope>
    <source>
        <strain evidence="1 2">JCM 31546</strain>
    </source>
</reference>
<dbReference type="RefSeq" id="WP_206570803.1">
    <property type="nucleotide sequence ID" value="NZ_JAFKCW010000004.1"/>
</dbReference>
<dbReference type="Proteomes" id="UP000664698">
    <property type="component" value="Unassembled WGS sequence"/>
</dbReference>
<dbReference type="EMBL" id="JAFKCW010000004">
    <property type="protein sequence ID" value="MBN7802794.1"/>
    <property type="molecule type" value="Genomic_DNA"/>
</dbReference>
<proteinExistence type="predicted"/>
<evidence type="ECO:0000313" key="1">
    <source>
        <dbReference type="EMBL" id="MBN7802794.1"/>
    </source>
</evidence>
<evidence type="ECO:0008006" key="3">
    <source>
        <dbReference type="Google" id="ProtNLM"/>
    </source>
</evidence>